<dbReference type="NCBIfam" id="NF003717">
    <property type="entry name" value="PRK05327.1"/>
    <property type="match status" value="1"/>
</dbReference>
<feature type="domain" description="RNA-binding S4" evidence="8">
    <location>
        <begin position="93"/>
        <end position="156"/>
    </location>
</feature>
<dbReference type="PANTHER" id="PTHR11831">
    <property type="entry name" value="30S 40S RIBOSOMAL PROTEIN"/>
    <property type="match status" value="1"/>
</dbReference>
<dbReference type="AlphaFoldDB" id="A0A1F6WR23"/>
<dbReference type="SMART" id="SM00363">
    <property type="entry name" value="S4"/>
    <property type="match status" value="1"/>
</dbReference>
<gene>
    <name evidence="7" type="primary">rpsD</name>
    <name evidence="10" type="ORF">A2903_00590</name>
</gene>
<dbReference type="GO" id="GO:0015935">
    <property type="term" value="C:small ribosomal subunit"/>
    <property type="evidence" value="ECO:0007669"/>
    <property type="project" value="InterPro"/>
</dbReference>
<dbReference type="STRING" id="1801764.A2903_00590"/>
<dbReference type="SUPFAM" id="SSF55174">
    <property type="entry name" value="Alpha-L RNA-binding motif"/>
    <property type="match status" value="1"/>
</dbReference>
<evidence type="ECO:0000259" key="8">
    <source>
        <dbReference type="SMART" id="SM00363"/>
    </source>
</evidence>
<dbReference type="InterPro" id="IPR001912">
    <property type="entry name" value="Ribosomal_uS4_N"/>
</dbReference>
<keyword evidence="5 7" id="KW-0687">Ribonucleoprotein</keyword>
<keyword evidence="2 7" id="KW-0699">rRNA-binding</keyword>
<comment type="similarity">
    <text evidence="1 7">Belongs to the universal ribosomal protein uS4 family.</text>
</comment>
<dbReference type="HAMAP" id="MF_01306_B">
    <property type="entry name" value="Ribosomal_uS4_B"/>
    <property type="match status" value="1"/>
</dbReference>
<dbReference type="GO" id="GO:0003735">
    <property type="term" value="F:structural constituent of ribosome"/>
    <property type="evidence" value="ECO:0007669"/>
    <property type="project" value="InterPro"/>
</dbReference>
<dbReference type="Gene3D" id="1.10.1050.10">
    <property type="entry name" value="Ribosomal Protein S4 Delta 41, Chain A, domain 1"/>
    <property type="match status" value="1"/>
</dbReference>
<evidence type="ECO:0000256" key="7">
    <source>
        <dbReference type="HAMAP-Rule" id="MF_01306"/>
    </source>
</evidence>
<dbReference type="InterPro" id="IPR005709">
    <property type="entry name" value="Ribosomal_uS4_bac-type"/>
</dbReference>
<comment type="subunit">
    <text evidence="7">Part of the 30S ribosomal subunit. Contacts protein S5. The interaction surface between S4 and S5 is involved in control of translational fidelity.</text>
</comment>
<dbReference type="Pfam" id="PF00163">
    <property type="entry name" value="Ribosomal_S4"/>
    <property type="match status" value="1"/>
</dbReference>
<dbReference type="InterPro" id="IPR022801">
    <property type="entry name" value="Ribosomal_uS4"/>
</dbReference>
<dbReference type="NCBIfam" id="TIGR01017">
    <property type="entry name" value="rpsD_bact"/>
    <property type="match status" value="1"/>
</dbReference>
<evidence type="ECO:0000259" key="9">
    <source>
        <dbReference type="SMART" id="SM01390"/>
    </source>
</evidence>
<dbReference type="InterPro" id="IPR036986">
    <property type="entry name" value="S4_RNA-bd_sf"/>
</dbReference>
<evidence type="ECO:0000313" key="11">
    <source>
        <dbReference type="Proteomes" id="UP000178184"/>
    </source>
</evidence>
<accession>A0A1F6WR23</accession>
<dbReference type="FunFam" id="3.10.290.10:FF:000001">
    <property type="entry name" value="30S ribosomal protein S4"/>
    <property type="match status" value="1"/>
</dbReference>
<evidence type="ECO:0000256" key="3">
    <source>
        <dbReference type="ARBA" id="ARBA00022884"/>
    </source>
</evidence>
<evidence type="ECO:0000256" key="5">
    <source>
        <dbReference type="ARBA" id="ARBA00023274"/>
    </source>
</evidence>
<dbReference type="CDD" id="cd00165">
    <property type="entry name" value="S4"/>
    <property type="match status" value="1"/>
</dbReference>
<sequence length="201" mass="22739">MKPVKKYKVARRLGAHVFEKTQTAKFADSLNRRSKKSTKRGKPLSGYAEQMYEKQRIRFSYGISEKQFSNYVKVSTNTKGAIPSLLLAAQLESRLDNIVYRLGFAPTRRMARQMTSHGHFCVNGTRTTVPSYSIKQGDVITVREGSKKSIMFADMIAKQKDNSIPPWLTLSIDTLTGNVKGKPGLVDSGFDFNRVIEFYSR</sequence>
<dbReference type="EMBL" id="MFUO01000006">
    <property type="protein sequence ID" value="OGI84195.1"/>
    <property type="molecule type" value="Genomic_DNA"/>
</dbReference>
<comment type="function">
    <text evidence="7">One of the primary rRNA binding proteins, it binds directly to 16S rRNA where it nucleates assembly of the body of the 30S subunit.</text>
</comment>
<keyword evidence="4 7" id="KW-0689">Ribosomal protein</keyword>
<comment type="caution">
    <text evidence="10">The sequence shown here is derived from an EMBL/GenBank/DDBJ whole genome shotgun (WGS) entry which is preliminary data.</text>
</comment>
<reference evidence="10 11" key="1">
    <citation type="journal article" date="2016" name="Nat. Commun.">
        <title>Thousands of microbial genomes shed light on interconnected biogeochemical processes in an aquifer system.</title>
        <authorList>
            <person name="Anantharaman K."/>
            <person name="Brown C.T."/>
            <person name="Hug L.A."/>
            <person name="Sharon I."/>
            <person name="Castelle C.J."/>
            <person name="Probst A.J."/>
            <person name="Thomas B.C."/>
            <person name="Singh A."/>
            <person name="Wilkins M.J."/>
            <person name="Karaoz U."/>
            <person name="Brodie E.L."/>
            <person name="Williams K.H."/>
            <person name="Hubbard S.S."/>
            <person name="Banfield J.F."/>
        </authorList>
    </citation>
    <scope>NUCLEOTIDE SEQUENCE [LARGE SCALE GENOMIC DNA]</scope>
</reference>
<name>A0A1F6WR23_9BACT</name>
<evidence type="ECO:0000256" key="2">
    <source>
        <dbReference type="ARBA" id="ARBA00022730"/>
    </source>
</evidence>
<dbReference type="GO" id="GO:0006412">
    <property type="term" value="P:translation"/>
    <property type="evidence" value="ECO:0007669"/>
    <property type="project" value="UniProtKB-UniRule"/>
</dbReference>
<dbReference type="InterPro" id="IPR002942">
    <property type="entry name" value="S4_RNA-bd"/>
</dbReference>
<organism evidence="10 11">
    <name type="scientific">Candidatus Nomurabacteria bacterium RIFCSPLOWO2_01_FULL_33_17</name>
    <dbReference type="NCBI Taxonomy" id="1801764"/>
    <lineage>
        <taxon>Bacteria</taxon>
        <taxon>Candidatus Nomuraibacteriota</taxon>
    </lineage>
</organism>
<dbReference type="SMART" id="SM01390">
    <property type="entry name" value="Ribosomal_S4"/>
    <property type="match status" value="1"/>
</dbReference>
<dbReference type="Proteomes" id="UP000178184">
    <property type="component" value="Unassembled WGS sequence"/>
</dbReference>
<dbReference type="GO" id="GO:0042274">
    <property type="term" value="P:ribosomal small subunit biogenesis"/>
    <property type="evidence" value="ECO:0007669"/>
    <property type="project" value="TreeGrafter"/>
</dbReference>
<protein>
    <recommendedName>
        <fullName evidence="6 7">Small ribosomal subunit protein uS4</fullName>
    </recommendedName>
</protein>
<dbReference type="GO" id="GO:0019843">
    <property type="term" value="F:rRNA binding"/>
    <property type="evidence" value="ECO:0007669"/>
    <property type="project" value="UniProtKB-UniRule"/>
</dbReference>
<evidence type="ECO:0000256" key="4">
    <source>
        <dbReference type="ARBA" id="ARBA00022980"/>
    </source>
</evidence>
<dbReference type="PANTHER" id="PTHR11831:SF4">
    <property type="entry name" value="SMALL RIBOSOMAL SUBUNIT PROTEIN US4M"/>
    <property type="match status" value="1"/>
</dbReference>
<proteinExistence type="inferred from homology"/>
<feature type="domain" description="Small ribosomal subunit protein uS4 N-terminal" evidence="9">
    <location>
        <begin position="1"/>
        <end position="92"/>
    </location>
</feature>
<dbReference type="Gene3D" id="3.10.290.10">
    <property type="entry name" value="RNA-binding S4 domain"/>
    <property type="match status" value="1"/>
</dbReference>
<dbReference type="Pfam" id="PF01479">
    <property type="entry name" value="S4"/>
    <property type="match status" value="1"/>
</dbReference>
<comment type="function">
    <text evidence="7">With S5 and S12 plays an important role in translational accuracy.</text>
</comment>
<dbReference type="PROSITE" id="PS50889">
    <property type="entry name" value="S4"/>
    <property type="match status" value="1"/>
</dbReference>
<keyword evidence="3 7" id="KW-0694">RNA-binding</keyword>
<evidence type="ECO:0000313" key="10">
    <source>
        <dbReference type="EMBL" id="OGI84195.1"/>
    </source>
</evidence>
<evidence type="ECO:0000256" key="1">
    <source>
        <dbReference type="ARBA" id="ARBA00007465"/>
    </source>
</evidence>
<evidence type="ECO:0000256" key="6">
    <source>
        <dbReference type="ARBA" id="ARBA00035254"/>
    </source>
</evidence>